<evidence type="ECO:0000313" key="2">
    <source>
        <dbReference type="EMBL" id="KFB42300.1"/>
    </source>
</evidence>
<gene>
    <name evidence="2" type="ORF">ZHAS_00009984</name>
</gene>
<protein>
    <submittedName>
        <fullName evidence="2 3">Uncharacterized protein</fullName>
    </submittedName>
</protein>
<dbReference type="EMBL" id="ATLV01017583">
    <property type="status" value="NOT_ANNOTATED_CDS"/>
    <property type="molecule type" value="Genomic_DNA"/>
</dbReference>
<dbReference type="Proteomes" id="UP000030765">
    <property type="component" value="Unassembled WGS sequence"/>
</dbReference>
<dbReference type="EMBL" id="KE525174">
    <property type="protein sequence ID" value="KFB42300.1"/>
    <property type="molecule type" value="Genomic_DNA"/>
</dbReference>
<evidence type="ECO:0000256" key="1">
    <source>
        <dbReference type="SAM" id="MobiDB-lite"/>
    </source>
</evidence>
<organism evidence="2">
    <name type="scientific">Anopheles sinensis</name>
    <name type="common">Mosquito</name>
    <dbReference type="NCBI Taxonomy" id="74873"/>
    <lineage>
        <taxon>Eukaryota</taxon>
        <taxon>Metazoa</taxon>
        <taxon>Ecdysozoa</taxon>
        <taxon>Arthropoda</taxon>
        <taxon>Hexapoda</taxon>
        <taxon>Insecta</taxon>
        <taxon>Pterygota</taxon>
        <taxon>Neoptera</taxon>
        <taxon>Endopterygota</taxon>
        <taxon>Diptera</taxon>
        <taxon>Nematocera</taxon>
        <taxon>Culicoidea</taxon>
        <taxon>Culicidae</taxon>
        <taxon>Anophelinae</taxon>
        <taxon>Anopheles</taxon>
    </lineage>
</organism>
<name>A0A084VWF6_ANOSI</name>
<feature type="compositionally biased region" description="Low complexity" evidence="1">
    <location>
        <begin position="29"/>
        <end position="43"/>
    </location>
</feature>
<dbReference type="EnsemblMetazoa" id="ASIC009984-RA">
    <property type="protein sequence ID" value="ASIC009984-PA"/>
    <property type="gene ID" value="ASIC009984"/>
</dbReference>
<accession>A0A084VWF6</accession>
<proteinExistence type="predicted"/>
<feature type="region of interest" description="Disordered" evidence="1">
    <location>
        <begin position="1"/>
        <end position="45"/>
    </location>
</feature>
<evidence type="ECO:0000313" key="3">
    <source>
        <dbReference type="EnsemblMetazoa" id="ASIC009984-PA"/>
    </source>
</evidence>
<evidence type="ECO:0000313" key="4">
    <source>
        <dbReference type="Proteomes" id="UP000030765"/>
    </source>
</evidence>
<dbReference type="AlphaFoldDB" id="A0A084VWF6"/>
<keyword evidence="4" id="KW-1185">Reference proteome</keyword>
<sequence>MEFSGYMSGEKLKRPKPKSTPSCSDFSTKKLPSTPSPASATLSGKQHKVHILPIAFQDIRIYSRIAIG</sequence>
<reference evidence="2 4" key="1">
    <citation type="journal article" date="2014" name="BMC Genomics">
        <title>Genome sequence of Anopheles sinensis provides insight into genetics basis of mosquito competence for malaria parasites.</title>
        <authorList>
            <person name="Zhou D."/>
            <person name="Zhang D."/>
            <person name="Ding G."/>
            <person name="Shi L."/>
            <person name="Hou Q."/>
            <person name="Ye Y."/>
            <person name="Xu Y."/>
            <person name="Zhou H."/>
            <person name="Xiong C."/>
            <person name="Li S."/>
            <person name="Yu J."/>
            <person name="Hong S."/>
            <person name="Yu X."/>
            <person name="Zou P."/>
            <person name="Chen C."/>
            <person name="Chang X."/>
            <person name="Wang W."/>
            <person name="Lv Y."/>
            <person name="Sun Y."/>
            <person name="Ma L."/>
            <person name="Shen B."/>
            <person name="Zhu C."/>
        </authorList>
    </citation>
    <scope>NUCLEOTIDE SEQUENCE [LARGE SCALE GENOMIC DNA]</scope>
</reference>
<dbReference type="VEuPathDB" id="VectorBase:ASIC009984"/>
<reference evidence="3" key="2">
    <citation type="submission" date="2020-05" db="UniProtKB">
        <authorList>
            <consortium name="EnsemblMetazoa"/>
        </authorList>
    </citation>
    <scope>IDENTIFICATION</scope>
</reference>